<evidence type="ECO:0000256" key="5">
    <source>
        <dbReference type="ARBA" id="ARBA00023018"/>
    </source>
</evidence>
<feature type="compositionally biased region" description="Low complexity" evidence="9">
    <location>
        <begin position="1335"/>
        <end position="1344"/>
    </location>
</feature>
<accession>A0ABD0L4P2</accession>
<feature type="region of interest" description="Disordered" evidence="9">
    <location>
        <begin position="1519"/>
        <end position="1560"/>
    </location>
</feature>
<dbReference type="Gene3D" id="1.20.900.10">
    <property type="entry name" value="Dbl homology (DH) domain"/>
    <property type="match status" value="1"/>
</dbReference>
<feature type="domain" description="C2" evidence="12">
    <location>
        <begin position="2002"/>
        <end position="2119"/>
    </location>
</feature>
<name>A0ABD0L4P2_9CAEN</name>
<dbReference type="InterPro" id="IPR011993">
    <property type="entry name" value="PH-like_dom_sf"/>
</dbReference>
<dbReference type="CDD" id="cd08375">
    <property type="entry name" value="C2_Intersectin"/>
    <property type="match status" value="1"/>
</dbReference>
<feature type="compositionally biased region" description="Polar residues" evidence="9">
    <location>
        <begin position="1531"/>
        <end position="1549"/>
    </location>
</feature>
<dbReference type="GO" id="GO:0045202">
    <property type="term" value="C:synapse"/>
    <property type="evidence" value="ECO:0007669"/>
    <property type="project" value="UniProtKB-SubCell"/>
</dbReference>
<evidence type="ECO:0008006" key="16">
    <source>
        <dbReference type="Google" id="ProtNLM"/>
    </source>
</evidence>
<feature type="compositionally biased region" description="Low complexity" evidence="9">
    <location>
        <begin position="1031"/>
        <end position="1045"/>
    </location>
</feature>
<evidence type="ECO:0000259" key="12">
    <source>
        <dbReference type="PROSITE" id="PS50004"/>
    </source>
</evidence>
<dbReference type="Pfam" id="PF14604">
    <property type="entry name" value="SH3_9"/>
    <property type="match status" value="1"/>
</dbReference>
<evidence type="ECO:0000259" key="11">
    <source>
        <dbReference type="PROSITE" id="PS50003"/>
    </source>
</evidence>
<evidence type="ECO:0000256" key="6">
    <source>
        <dbReference type="ARBA" id="ARBA00023273"/>
    </source>
</evidence>
<dbReference type="Gene3D" id="2.30.30.40">
    <property type="entry name" value="SH3 Domains"/>
    <property type="match status" value="5"/>
</dbReference>
<keyword evidence="3 8" id="KW-0728">SH3 domain</keyword>
<dbReference type="PROSITE" id="PS00741">
    <property type="entry name" value="DH_1"/>
    <property type="match status" value="1"/>
</dbReference>
<gene>
    <name evidence="14" type="ORF">BaRGS_00014154</name>
</gene>
<dbReference type="PANTHER" id="PTHR46006">
    <property type="entry name" value="RHO GUANINE NUCLEOTIDE EXCHANGE FACTOR AT 64C, ISOFORM A"/>
    <property type="match status" value="1"/>
</dbReference>
<organism evidence="14 15">
    <name type="scientific">Batillaria attramentaria</name>
    <dbReference type="NCBI Taxonomy" id="370345"/>
    <lineage>
        <taxon>Eukaryota</taxon>
        <taxon>Metazoa</taxon>
        <taxon>Spiralia</taxon>
        <taxon>Lophotrochozoa</taxon>
        <taxon>Mollusca</taxon>
        <taxon>Gastropoda</taxon>
        <taxon>Caenogastropoda</taxon>
        <taxon>Sorbeoconcha</taxon>
        <taxon>Cerithioidea</taxon>
        <taxon>Batillariidae</taxon>
        <taxon>Batillaria</taxon>
    </lineage>
</organism>
<dbReference type="Pfam" id="PF00168">
    <property type="entry name" value="C2"/>
    <property type="match status" value="1"/>
</dbReference>
<dbReference type="Gene3D" id="2.60.40.150">
    <property type="entry name" value="C2 domain"/>
    <property type="match status" value="1"/>
</dbReference>
<dbReference type="Pfam" id="PF00018">
    <property type="entry name" value="SH3_1"/>
    <property type="match status" value="4"/>
</dbReference>
<dbReference type="Proteomes" id="UP001519460">
    <property type="component" value="Unassembled WGS sequence"/>
</dbReference>
<dbReference type="InterPro" id="IPR036028">
    <property type="entry name" value="SH3-like_dom_sf"/>
</dbReference>
<evidence type="ECO:0000313" key="14">
    <source>
        <dbReference type="EMBL" id="KAK7494501.1"/>
    </source>
</evidence>
<feature type="compositionally biased region" description="Low complexity" evidence="9">
    <location>
        <begin position="897"/>
        <end position="908"/>
    </location>
</feature>
<evidence type="ECO:0000259" key="10">
    <source>
        <dbReference type="PROSITE" id="PS50002"/>
    </source>
</evidence>
<dbReference type="FunFam" id="2.30.30.40:FF:000072">
    <property type="entry name" value="Unconventional Myosin IB"/>
    <property type="match status" value="2"/>
</dbReference>
<dbReference type="SUPFAM" id="SSF49562">
    <property type="entry name" value="C2 domain (Calcium/lipid-binding domain, CaLB)"/>
    <property type="match status" value="1"/>
</dbReference>
<dbReference type="CDD" id="cd11839">
    <property type="entry name" value="SH3_Intersectin_4"/>
    <property type="match status" value="1"/>
</dbReference>
<dbReference type="SMART" id="SM00326">
    <property type="entry name" value="SH3"/>
    <property type="match status" value="5"/>
</dbReference>
<keyword evidence="15" id="KW-1185">Reference proteome</keyword>
<feature type="domain" description="SH3" evidence="10">
    <location>
        <begin position="579"/>
        <end position="637"/>
    </location>
</feature>
<feature type="region of interest" description="Disordered" evidence="9">
    <location>
        <begin position="981"/>
        <end position="1063"/>
    </location>
</feature>
<dbReference type="SMART" id="SM00325">
    <property type="entry name" value="RhoGEF"/>
    <property type="match status" value="1"/>
</dbReference>
<feature type="compositionally biased region" description="Polar residues" evidence="9">
    <location>
        <begin position="1083"/>
        <end position="1097"/>
    </location>
</feature>
<feature type="domain" description="PH" evidence="11">
    <location>
        <begin position="1862"/>
        <end position="1972"/>
    </location>
</feature>
<feature type="compositionally biased region" description="Basic and acidic residues" evidence="9">
    <location>
        <begin position="953"/>
        <end position="965"/>
    </location>
</feature>
<dbReference type="InterPro" id="IPR000008">
    <property type="entry name" value="C2_dom"/>
</dbReference>
<feature type="region of interest" description="Disordered" evidence="9">
    <location>
        <begin position="1083"/>
        <end position="1259"/>
    </location>
</feature>
<dbReference type="Pfam" id="PF00621">
    <property type="entry name" value="RhoGEF"/>
    <property type="match status" value="1"/>
</dbReference>
<dbReference type="Pfam" id="PF16652">
    <property type="entry name" value="PH_13"/>
    <property type="match status" value="1"/>
</dbReference>
<feature type="compositionally biased region" description="Low complexity" evidence="9">
    <location>
        <begin position="644"/>
        <end position="654"/>
    </location>
</feature>
<proteinExistence type="predicted"/>
<dbReference type="PROSITE" id="PS50002">
    <property type="entry name" value="SH3"/>
    <property type="match status" value="5"/>
</dbReference>
<evidence type="ECO:0000256" key="2">
    <source>
        <dbReference type="ARBA" id="ARBA00004496"/>
    </source>
</evidence>
<evidence type="ECO:0000256" key="8">
    <source>
        <dbReference type="PROSITE-ProRule" id="PRU00192"/>
    </source>
</evidence>
<feature type="domain" description="DH" evidence="13">
    <location>
        <begin position="1637"/>
        <end position="1823"/>
    </location>
</feature>
<feature type="region of interest" description="Disordered" evidence="9">
    <location>
        <begin position="551"/>
        <end position="576"/>
    </location>
</feature>
<dbReference type="Gene3D" id="2.30.29.30">
    <property type="entry name" value="Pleckstrin-homology domain (PH domain)/Phosphotyrosine-binding domain (PTB)"/>
    <property type="match status" value="1"/>
</dbReference>
<keyword evidence="4" id="KW-0963">Cytoplasm</keyword>
<dbReference type="InterPro" id="IPR001452">
    <property type="entry name" value="SH3_domain"/>
</dbReference>
<comment type="subcellular location">
    <subcellularLocation>
        <location evidence="1">Cell projection</location>
    </subcellularLocation>
    <subcellularLocation>
        <location evidence="2">Cytoplasm</location>
    </subcellularLocation>
    <subcellularLocation>
        <location evidence="7">Synapse</location>
    </subcellularLocation>
</comment>
<dbReference type="InterPro" id="IPR035899">
    <property type="entry name" value="DBL_dom_sf"/>
</dbReference>
<dbReference type="InterPro" id="IPR000219">
    <property type="entry name" value="DH_dom"/>
</dbReference>
<dbReference type="CDD" id="cd11837">
    <property type="entry name" value="SH3_Intersectin_2"/>
    <property type="match status" value="1"/>
</dbReference>
<evidence type="ECO:0000313" key="15">
    <source>
        <dbReference type="Proteomes" id="UP001519460"/>
    </source>
</evidence>
<keyword evidence="5" id="KW-0770">Synapse</keyword>
<dbReference type="CDD" id="cd11840">
    <property type="entry name" value="SH3_Intersectin_5"/>
    <property type="match status" value="1"/>
</dbReference>
<dbReference type="FunFam" id="2.60.40.150:FF:000029">
    <property type="entry name" value="Intersectin 1"/>
    <property type="match status" value="1"/>
</dbReference>
<feature type="region of interest" description="Disordered" evidence="9">
    <location>
        <begin position="1335"/>
        <end position="1457"/>
    </location>
</feature>
<feature type="compositionally biased region" description="Polar residues" evidence="9">
    <location>
        <begin position="791"/>
        <end position="801"/>
    </location>
</feature>
<dbReference type="PANTHER" id="PTHR46006:SF6">
    <property type="entry name" value="INTERSECTIN-2 ISOFORM X1"/>
    <property type="match status" value="1"/>
</dbReference>
<evidence type="ECO:0000256" key="4">
    <source>
        <dbReference type="ARBA" id="ARBA00022490"/>
    </source>
</evidence>
<feature type="compositionally biased region" description="Polar residues" evidence="9">
    <location>
        <begin position="1223"/>
        <end position="1254"/>
    </location>
</feature>
<dbReference type="SUPFAM" id="SSF50044">
    <property type="entry name" value="SH3-domain"/>
    <property type="match status" value="5"/>
</dbReference>
<dbReference type="InterPro" id="IPR001331">
    <property type="entry name" value="GDS_CDC24_CS"/>
</dbReference>
<evidence type="ECO:0000259" key="13">
    <source>
        <dbReference type="PROSITE" id="PS50010"/>
    </source>
</evidence>
<feature type="region of interest" description="Disordered" evidence="9">
    <location>
        <begin position="643"/>
        <end position="929"/>
    </location>
</feature>
<feature type="compositionally biased region" description="Pro residues" evidence="9">
    <location>
        <begin position="1404"/>
        <end position="1414"/>
    </location>
</feature>
<dbReference type="SMART" id="SM00233">
    <property type="entry name" value="PH"/>
    <property type="match status" value="1"/>
</dbReference>
<evidence type="ECO:0000256" key="3">
    <source>
        <dbReference type="ARBA" id="ARBA00022443"/>
    </source>
</evidence>
<dbReference type="PRINTS" id="PR00452">
    <property type="entry name" value="SH3DOMAIN"/>
</dbReference>
<dbReference type="CDD" id="cd00160">
    <property type="entry name" value="RhoGEF"/>
    <property type="match status" value="1"/>
</dbReference>
<feature type="compositionally biased region" description="Low complexity" evidence="9">
    <location>
        <begin position="831"/>
        <end position="842"/>
    </location>
</feature>
<feature type="domain" description="SH3" evidence="10">
    <location>
        <begin position="1454"/>
        <end position="1518"/>
    </location>
</feature>
<feature type="compositionally biased region" description="Basic and acidic residues" evidence="9">
    <location>
        <begin position="279"/>
        <end position="295"/>
    </location>
</feature>
<dbReference type="InterPro" id="IPR035892">
    <property type="entry name" value="C2_domain_sf"/>
</dbReference>
<feature type="compositionally biased region" description="Low complexity" evidence="9">
    <location>
        <begin position="802"/>
        <end position="813"/>
    </location>
</feature>
<dbReference type="SUPFAM" id="SSF48065">
    <property type="entry name" value="DBL homology domain (DH-domain)"/>
    <property type="match status" value="1"/>
</dbReference>
<evidence type="ECO:0000256" key="9">
    <source>
        <dbReference type="SAM" id="MobiDB-lite"/>
    </source>
</evidence>
<evidence type="ECO:0000256" key="7">
    <source>
        <dbReference type="ARBA" id="ARBA00034103"/>
    </source>
</evidence>
<dbReference type="EMBL" id="JACVVK020000082">
    <property type="protein sequence ID" value="KAK7494501.1"/>
    <property type="molecule type" value="Genomic_DNA"/>
</dbReference>
<dbReference type="GO" id="GO:0042995">
    <property type="term" value="C:cell projection"/>
    <property type="evidence" value="ECO:0007669"/>
    <property type="project" value="UniProtKB-SubCell"/>
</dbReference>
<feature type="region of interest" description="Disordered" evidence="9">
    <location>
        <begin position="279"/>
        <end position="359"/>
    </location>
</feature>
<keyword evidence="6" id="KW-0966">Cell projection</keyword>
<feature type="compositionally biased region" description="Low complexity" evidence="9">
    <location>
        <begin position="1202"/>
        <end position="1211"/>
    </location>
</feature>
<evidence type="ECO:0000256" key="1">
    <source>
        <dbReference type="ARBA" id="ARBA00004316"/>
    </source>
</evidence>
<dbReference type="GO" id="GO:0005737">
    <property type="term" value="C:cytoplasm"/>
    <property type="evidence" value="ECO:0007669"/>
    <property type="project" value="UniProtKB-SubCell"/>
</dbReference>
<feature type="compositionally biased region" description="Low complexity" evidence="9">
    <location>
        <begin position="767"/>
        <end position="778"/>
    </location>
</feature>
<reference evidence="14 15" key="1">
    <citation type="journal article" date="2023" name="Sci. Data">
        <title>Genome assembly of the Korean intertidal mud-creeper Batillaria attramentaria.</title>
        <authorList>
            <person name="Patra A.K."/>
            <person name="Ho P.T."/>
            <person name="Jun S."/>
            <person name="Lee S.J."/>
            <person name="Kim Y."/>
            <person name="Won Y.J."/>
        </authorList>
    </citation>
    <scope>NUCLEOTIDE SEQUENCE [LARGE SCALE GENOMIC DNA]</scope>
    <source>
        <strain evidence="14">Wonlab-2016</strain>
    </source>
</reference>
<dbReference type="SMART" id="SM00239">
    <property type="entry name" value="C2"/>
    <property type="match status" value="1"/>
</dbReference>
<feature type="region of interest" description="Disordered" evidence="9">
    <location>
        <begin position="943"/>
        <end position="965"/>
    </location>
</feature>
<dbReference type="PRINTS" id="PR00499">
    <property type="entry name" value="P67PHOX"/>
</dbReference>
<dbReference type="PROSITE" id="PS50010">
    <property type="entry name" value="DH_2"/>
    <property type="match status" value="1"/>
</dbReference>
<dbReference type="InterPro" id="IPR001849">
    <property type="entry name" value="PH_domain"/>
</dbReference>
<dbReference type="PROSITE" id="PS50004">
    <property type="entry name" value="C2"/>
    <property type="match status" value="1"/>
</dbReference>
<dbReference type="PROSITE" id="PS50003">
    <property type="entry name" value="PH_DOMAIN"/>
    <property type="match status" value="1"/>
</dbReference>
<feature type="domain" description="SH3" evidence="10">
    <location>
        <begin position="361"/>
        <end position="424"/>
    </location>
</feature>
<feature type="compositionally biased region" description="Polar residues" evidence="9">
    <location>
        <begin position="753"/>
        <end position="764"/>
    </location>
</feature>
<feature type="domain" description="SH3" evidence="10">
    <location>
        <begin position="490"/>
        <end position="548"/>
    </location>
</feature>
<dbReference type="InterPro" id="IPR051480">
    <property type="entry name" value="Endocytic_GEF_Adapter"/>
</dbReference>
<dbReference type="SUPFAM" id="SSF50729">
    <property type="entry name" value="PH domain-like"/>
    <property type="match status" value="1"/>
</dbReference>
<protein>
    <recommendedName>
        <fullName evidence="16">Intersectin-1</fullName>
    </recommendedName>
</protein>
<sequence>MHAKFEVNPSMVAKESNCVMLLEQEAKRQQELQRQLEKQRKIEQEREEQRRKMMEQREQARRELERQRQMEWERQRKEQLMAEKQREYEQLAILKSQSTNLKNELESLDGKKSECAMKISQVRSGVTDLTSTIESMRVQRDQTLAEIERSEREIQELTQKLSRLNSEKDQLNVQLQTQQNTPLSDTHRTVMHSVELKRTNVQKLRRELEQTEQETETKLVDIDTANIQLKSLQSLVEQLQREIPLLQQRQQEAKVLQQQQDVEKKATDRHRQDQIKKELEAQRKREASVKAESAPKQDSWFDFNSSESGSKSGQGSGLDGDAWSSAFSSPATKAGGGATQDVWGTSDPFANQAPAAGGGDVGRSRYKVIYAFEARDDDELTIDPGEEIWVLDVPCEPGMEEWYKGESHGHQGWFPKAYVEKIDTPASAFSSQANSTDVFGSAFQPVQATSVSSSVPAAPSVSVQPTAKAIEPVDEESSFQPTPGEAHKAPDGLKAQALYQWKARQDNHLSFNKDDIILVKEQEDMWWMGELNGKVGWFPKAYVKLLEAEKPQLSSQTPSPMGTLERNGSARASPSLEKKEGEYHVAMYSYVSGESTDLSFNEGDMVLVIKKDDDWWTGVLGDKTGIFPANYVKKVEIQPRSDSFDFGADSSGTSAQLAPPRRRTRSKLGSFSEASPQPRPGSFNFGVDSSGTSAQLAPPRHRSKSKTGSFSEPAPQPKPDGAKAGTGCGMDSAADPSPQVAPPRRRSKKGSFSDASPQPKSAETASGFDFGADFADAFPPQLPILGEKGNKSAQSAGGNTSAFDFGADFTDAFPPQLPGSGEEQRAAESTAFDFGADFADAFPPQLPSSGAGESKPAEGTVENFGADFDDAFPSQLPNPGAGESKPAEDPAGNVQHAFDFGAGFVDAFPTQPPSAGARESKPAEDTASSVPAFDFGVNFAGAFPPQLLDPGEGESKSVEGQEGEVKSFELGADFASAFQPQLLSSGEGESKAGEGLVGGVKSSDFGADFPDAFPPQLPEANKSAQSTGGNTPAFDFGTDFTDAFPPQLPAPGEGKNKSAEGKAGNVQAFNFEVDFTYGFSPQASENLVQGTGGSSAADSLDFGARDPNSSVDPFQSAPPGPAPEADSAVSADAEKVYTPAATTDMEEGKEQESSCTDSTAETLDLGAGFPDAVSTGPPPHDEGSDPLDTTSKSTVPPDDKLSGASAAGVSSLPHTPRKDHDPFSSTVDQAFSAADNSASETVRQAKSETTQMPTRGSGFDLDFGGLMSVTSANKMPGEEGAVSRDSPVVSFYIGDKSSMSASSSVTELSTLMDMQATHGSTGIADIFGADVGIPSPSQGSSSVSAAHAESTGPSLESLGQHGRVPPDHSMMMRDLPATPPPPLPPRDNLDTAAAISSMALRDLPPAPPPPPPPHHSSLGEVPPVPPKRTTSLREEQDQWNTAGSTEEPGQKSAKKPEIAMVIAPYTATGSGQLSLEPGNLINVRQKSPRGWWEGELQARGQRKKIGWFPANYVKLLGSSGSARSTPDPGATLSTQPQQQGGSRSNTPQPQSQPAPTHAPPGAEQLVALYAYTAQNEDELSFEKDAVITVLSRDNPDWWQGEVNGETGLFPSNYVTPLNAKSWLSETVRGKLSGAEKQRQNYIQELITTEETYNADMSVVLEAFRHPMLEAKVLTEQEAQNIFVNWNDLIICNKKFLQALRVRKKMCGKGKVIFMIGDILCENLPHMTPYVRFCSCQLSAAALLQRKTENNPDFVEVHKKCVTNPATKGMPLSSFLLKPMQRITKYPLLIKEILKHTPNDHADYGNLVDALQRAEELCSQVNEGVRERENSDRLEWIQAHVQCDGLAENITFNSVTNCLGPRKLAHCGVLYKVKSNKELVAFMFNDFLLLTIPPRPLGPSASVTHIFDSKSNAQYKMYKNPIVLNEILVKKPNDGDADPCQFQISHIERVYHFRAPNETERDLWMKHLDKTSRQYLDTERKKRDRQHSLKAKPVGRLLVIIEEGIKLRSSSESVRRVPGVGRLLVVILEGCDLRACDSSGKSDPYCEVSMGSQEHKTRVIPSTLNPKWNASMQFTIRDLHEDVLCITVYDRDLYSPNDFLGRTEVRVSEVLEEAKIKKGPITKRLILHEVETGEVVVKLDLQLYES</sequence>
<feature type="domain" description="SH3" evidence="10">
    <location>
        <begin position="1560"/>
        <end position="1619"/>
    </location>
</feature>
<comment type="caution">
    <text evidence="14">The sequence shown here is derived from an EMBL/GenBank/DDBJ whole genome shotgun (WGS) entry which is preliminary data.</text>
</comment>
<feature type="region of interest" description="Disordered" evidence="9">
    <location>
        <begin position="34"/>
        <end position="67"/>
    </location>
</feature>